<comment type="caution">
    <text evidence="1">The sequence shown here is derived from an EMBL/GenBank/DDBJ whole genome shotgun (WGS) entry which is preliminary data.</text>
</comment>
<gene>
    <name evidence="1" type="ORF">N7463_000016</name>
</gene>
<dbReference type="Proteomes" id="UP001149954">
    <property type="component" value="Unassembled WGS sequence"/>
</dbReference>
<keyword evidence="2" id="KW-1185">Reference proteome</keyword>
<protein>
    <submittedName>
        <fullName evidence="1">Uncharacterized protein</fullName>
    </submittedName>
</protein>
<sequence length="149" mass="16829">MGRYLPKTLNVYIVSTVSGLEQTYSNIFVQSSEKKNGKIQGDLHSFITHSNTSSGVLHRPSTASYNLYELEFIGTTISEGYREKWDEVLQCLPDLCPGSQLITRATSLIDVERSQPRKSYSAKVLIQLVSEEILMISPQMANWLELLKQ</sequence>
<organism evidence="1 2">
    <name type="scientific">Penicillium fimorum</name>
    <dbReference type="NCBI Taxonomy" id="1882269"/>
    <lineage>
        <taxon>Eukaryota</taxon>
        <taxon>Fungi</taxon>
        <taxon>Dikarya</taxon>
        <taxon>Ascomycota</taxon>
        <taxon>Pezizomycotina</taxon>
        <taxon>Eurotiomycetes</taxon>
        <taxon>Eurotiomycetidae</taxon>
        <taxon>Eurotiales</taxon>
        <taxon>Aspergillaceae</taxon>
        <taxon>Penicillium</taxon>
    </lineage>
</organism>
<reference evidence="1" key="2">
    <citation type="journal article" date="2023" name="IMA Fungus">
        <title>Comparative genomic study of the Penicillium genus elucidates a diverse pangenome and 15 lateral gene transfer events.</title>
        <authorList>
            <person name="Petersen C."/>
            <person name="Sorensen T."/>
            <person name="Nielsen M.R."/>
            <person name="Sondergaard T.E."/>
            <person name="Sorensen J.L."/>
            <person name="Fitzpatrick D.A."/>
            <person name="Frisvad J.C."/>
            <person name="Nielsen K.L."/>
        </authorList>
    </citation>
    <scope>NUCLEOTIDE SEQUENCE</scope>
    <source>
        <strain evidence="1">IBT 29495</strain>
    </source>
</reference>
<proteinExistence type="predicted"/>
<reference evidence="1" key="1">
    <citation type="submission" date="2022-12" db="EMBL/GenBank/DDBJ databases">
        <authorList>
            <person name="Petersen C."/>
        </authorList>
    </citation>
    <scope>NUCLEOTIDE SEQUENCE</scope>
    <source>
        <strain evidence="1">IBT 29495</strain>
    </source>
</reference>
<dbReference type="AlphaFoldDB" id="A0A9W9Y521"/>
<dbReference type="EMBL" id="JAPWDS010000001">
    <property type="protein sequence ID" value="KAJ5519563.1"/>
    <property type="molecule type" value="Genomic_DNA"/>
</dbReference>
<evidence type="ECO:0000313" key="2">
    <source>
        <dbReference type="Proteomes" id="UP001149954"/>
    </source>
</evidence>
<evidence type="ECO:0000313" key="1">
    <source>
        <dbReference type="EMBL" id="KAJ5519563.1"/>
    </source>
</evidence>
<name>A0A9W9Y521_9EURO</name>
<accession>A0A9W9Y521</accession>